<dbReference type="EMBL" id="FTNF01000017">
    <property type="protein sequence ID" value="SIR75962.1"/>
    <property type="molecule type" value="Genomic_DNA"/>
</dbReference>
<keyword evidence="1" id="KW-0472">Membrane</keyword>
<gene>
    <name evidence="2" type="ORF">SAMN05444858_11712</name>
</gene>
<feature type="transmembrane region" description="Helical" evidence="1">
    <location>
        <begin position="424"/>
        <end position="445"/>
    </location>
</feature>
<dbReference type="RefSeq" id="WP_139338096.1">
    <property type="nucleotide sequence ID" value="NZ_FTNF01000017.1"/>
</dbReference>
<sequence length="679" mass="71977">MTSLVALLVAVVPGALLGFALPPGRYRWAAWAASPALTLGLISVAMAWLRPLGLPDSAAAVLVAELVLAGAAITLSRLLGRGLVEDGADRGARSRWARFRLPSVRPRLADVVGLAVPAVIAAGYGWLIVGRLAAPPGWDAMNHGYLSRRILDTGTTAITAACSSGSTDTVTSCEFYPLAANVAWAQATQLSGGRMSTVMTTWALLVGPFALAAGIYACVRALGGRPVVAAAAATAPVFIGPMWVSLLSGRITEQAAPCLAGGLALLIALALRGRHPVRMGLLAGLGGAGVVMMHSYDVLFIGVLALGLAVALRERLRWRTVGAAAVAMVVAGAGTLAPLLGTIVGAGGERLTEKPQLLGRWGEAVQFWLTDPQRYVLLGFPTPGTEHVAPWPLSVRIGLWITVACLLASPLALVLRSLRWARPWLVAGLVFTLVGIVTISSNAALVQSLAALWYGDPARPWSMIFPVYGVATVAGAVVLGLGLRRLLALLGGRVTALRRPIRNLTPGAAVAAAVVLSLALLAAVPGTWHPLRGEVKRRAPVGDSYSRAFEWLDGRVQPGQVVAYDRHRQFMTWSYADYGTPLLFGIPPLEKAVADNWEDRWRAWRWLVNNADAPAAGCAVRRLAIGYVIVGSGNYPGWRAHYRQSRLDRSDRLTLVHRVDDIRIYQVTEAGRVCPDQAG</sequence>
<dbReference type="OrthoDB" id="3333504at2"/>
<feature type="transmembrane region" description="Helical" evidence="1">
    <location>
        <begin position="504"/>
        <end position="528"/>
    </location>
</feature>
<dbReference type="Proteomes" id="UP000186004">
    <property type="component" value="Unassembled WGS sequence"/>
</dbReference>
<feature type="transmembrane region" description="Helical" evidence="1">
    <location>
        <begin position="28"/>
        <end position="49"/>
    </location>
</feature>
<feature type="transmembrane region" description="Helical" evidence="1">
    <location>
        <begin position="397"/>
        <end position="415"/>
    </location>
</feature>
<dbReference type="STRING" id="1198245.SAMN05444858_11712"/>
<keyword evidence="1" id="KW-1133">Transmembrane helix</keyword>
<evidence type="ECO:0008006" key="4">
    <source>
        <dbReference type="Google" id="ProtNLM"/>
    </source>
</evidence>
<accession>A0A1N7DJG4</accession>
<organism evidence="2 3">
    <name type="scientific">Micromonospora avicenniae</name>
    <dbReference type="NCBI Taxonomy" id="1198245"/>
    <lineage>
        <taxon>Bacteria</taxon>
        <taxon>Bacillati</taxon>
        <taxon>Actinomycetota</taxon>
        <taxon>Actinomycetes</taxon>
        <taxon>Micromonosporales</taxon>
        <taxon>Micromonosporaceae</taxon>
        <taxon>Micromonospora</taxon>
    </lineage>
</organism>
<feature type="transmembrane region" description="Helical" evidence="1">
    <location>
        <begin position="293"/>
        <end position="312"/>
    </location>
</feature>
<keyword evidence="1" id="KW-0812">Transmembrane</keyword>
<name>A0A1N7DJG4_9ACTN</name>
<feature type="transmembrane region" description="Helical" evidence="1">
    <location>
        <begin position="228"/>
        <end position="248"/>
    </location>
</feature>
<feature type="transmembrane region" description="Helical" evidence="1">
    <location>
        <begin position="324"/>
        <end position="348"/>
    </location>
</feature>
<evidence type="ECO:0000256" key="1">
    <source>
        <dbReference type="SAM" id="Phobius"/>
    </source>
</evidence>
<feature type="transmembrane region" description="Helical" evidence="1">
    <location>
        <begin position="111"/>
        <end position="134"/>
    </location>
</feature>
<proteinExistence type="predicted"/>
<reference evidence="2 3" key="1">
    <citation type="submission" date="2017-01" db="EMBL/GenBank/DDBJ databases">
        <authorList>
            <person name="Mah S.A."/>
            <person name="Swanson W.J."/>
            <person name="Moy G.W."/>
            <person name="Vacquier V.D."/>
        </authorList>
    </citation>
    <scope>NUCLEOTIDE SEQUENCE [LARGE SCALE GENOMIC DNA]</scope>
    <source>
        <strain evidence="2 3">DSM 45758</strain>
    </source>
</reference>
<dbReference type="InterPro" id="IPR046671">
    <property type="entry name" value="DUF6541"/>
</dbReference>
<feature type="transmembrane region" description="Helical" evidence="1">
    <location>
        <begin position="61"/>
        <end position="80"/>
    </location>
</feature>
<evidence type="ECO:0000313" key="3">
    <source>
        <dbReference type="Proteomes" id="UP000186004"/>
    </source>
</evidence>
<keyword evidence="3" id="KW-1185">Reference proteome</keyword>
<protein>
    <recommendedName>
        <fullName evidence="4">4-amino-4-deoxy-L-arabinose transferase</fullName>
    </recommendedName>
</protein>
<evidence type="ECO:0000313" key="2">
    <source>
        <dbReference type="EMBL" id="SIR75962.1"/>
    </source>
</evidence>
<dbReference type="AlphaFoldDB" id="A0A1N7DJG4"/>
<feature type="transmembrane region" description="Helical" evidence="1">
    <location>
        <begin position="465"/>
        <end position="483"/>
    </location>
</feature>
<feature type="transmembrane region" description="Helical" evidence="1">
    <location>
        <begin position="202"/>
        <end position="222"/>
    </location>
</feature>
<dbReference type="Pfam" id="PF20176">
    <property type="entry name" value="DUF6541"/>
    <property type="match status" value="1"/>
</dbReference>